<comment type="caution">
    <text evidence="1">The sequence shown here is derived from an EMBL/GenBank/DDBJ whole genome shotgun (WGS) entry which is preliminary data.</text>
</comment>
<name>A0ABS9MLS6_9FIRM</name>
<gene>
    <name evidence="1" type="ORF">L0P57_09520</name>
</gene>
<proteinExistence type="predicted"/>
<keyword evidence="2" id="KW-1185">Reference proteome</keyword>
<sequence>MAFLSEKEAFQTYHTPAFQGTIRAIRDIAIHFGEHTNYYAIAKIHVDKVYRGDLDAGETVTVLLPRPIYLHTWVEGTEIVSAMRAGMRGYFIPVRQYKADDTYTKNGLTLYYSDLANYSLGGGNYGVFLETDDGLLFNRETYTTLSPNCTFEQAEAYLTARLKPFSE</sequence>
<dbReference type="RefSeq" id="WP_191405485.1">
    <property type="nucleotide sequence ID" value="NZ_JAKNHQ010000012.1"/>
</dbReference>
<accession>A0ABS9MLS6</accession>
<reference evidence="1 2" key="1">
    <citation type="submission" date="2022-01" db="EMBL/GenBank/DDBJ databases">
        <title>Collection of gut derived symbiotic bacterial strains cultured from healthy donors.</title>
        <authorList>
            <person name="Lin H."/>
            <person name="Kohout C."/>
            <person name="Waligurski E."/>
            <person name="Pamer E.G."/>
        </authorList>
    </citation>
    <scope>NUCLEOTIDE SEQUENCE [LARGE SCALE GENOMIC DNA]</scope>
    <source>
        <strain evidence="1 2">DFI.7.58</strain>
    </source>
</reference>
<organism evidence="1 2">
    <name type="scientific">Anaeromassilibacillus senegalensis</name>
    <dbReference type="NCBI Taxonomy" id="1673717"/>
    <lineage>
        <taxon>Bacteria</taxon>
        <taxon>Bacillati</taxon>
        <taxon>Bacillota</taxon>
        <taxon>Clostridia</taxon>
        <taxon>Eubacteriales</taxon>
        <taxon>Acutalibacteraceae</taxon>
        <taxon>Anaeromassilibacillus</taxon>
    </lineage>
</organism>
<protein>
    <submittedName>
        <fullName evidence="1">Uncharacterized protein</fullName>
    </submittedName>
</protein>
<evidence type="ECO:0000313" key="1">
    <source>
        <dbReference type="EMBL" id="MCG4611167.1"/>
    </source>
</evidence>
<dbReference type="Proteomes" id="UP001298681">
    <property type="component" value="Unassembled WGS sequence"/>
</dbReference>
<evidence type="ECO:0000313" key="2">
    <source>
        <dbReference type="Proteomes" id="UP001298681"/>
    </source>
</evidence>
<dbReference type="EMBL" id="JAKNHQ010000012">
    <property type="protein sequence ID" value="MCG4611167.1"/>
    <property type="molecule type" value="Genomic_DNA"/>
</dbReference>